<keyword evidence="5" id="KW-1185">Reference proteome</keyword>
<dbReference type="Pfam" id="PF13514">
    <property type="entry name" value="AAA_27"/>
    <property type="match status" value="1"/>
</dbReference>
<proteinExistence type="predicted"/>
<evidence type="ECO:0000256" key="1">
    <source>
        <dbReference type="SAM" id="Coils"/>
    </source>
</evidence>
<dbReference type="PANTHER" id="PTHR41259:SF1">
    <property type="entry name" value="DOUBLE-STRAND BREAK REPAIR RAD50 ATPASE, PUTATIVE-RELATED"/>
    <property type="match status" value="1"/>
</dbReference>
<feature type="coiled-coil region" evidence="1">
    <location>
        <begin position="540"/>
        <end position="567"/>
    </location>
</feature>
<accession>A0A3R9P9K5</accession>
<protein>
    <recommendedName>
        <fullName evidence="3">YhaN AAA domain-containing protein</fullName>
    </recommendedName>
</protein>
<feature type="coiled-coil region" evidence="1">
    <location>
        <begin position="214"/>
        <end position="258"/>
    </location>
</feature>
<dbReference type="Proteomes" id="UP000275076">
    <property type="component" value="Unassembled WGS sequence"/>
</dbReference>
<evidence type="ECO:0000256" key="2">
    <source>
        <dbReference type="SAM" id="Phobius"/>
    </source>
</evidence>
<reference evidence="4 5" key="1">
    <citation type="submission" date="2018-10" db="EMBL/GenBank/DDBJ databases">
        <title>Draft genome sequence of Bacillus salarius IM0101, isolated from a hypersaline soil in Inner Mongolia, China.</title>
        <authorList>
            <person name="Yamprayoonswat W."/>
            <person name="Boonvisut S."/>
            <person name="Jumpathong W."/>
            <person name="Sittihan S."/>
            <person name="Ruangsuj P."/>
            <person name="Wanthongcharoen S."/>
            <person name="Thongpramul N."/>
            <person name="Pimmason S."/>
            <person name="Yu B."/>
            <person name="Yasawong M."/>
        </authorList>
    </citation>
    <scope>NUCLEOTIDE SEQUENCE [LARGE SCALE GENOMIC DNA]</scope>
    <source>
        <strain evidence="4 5">IM0101</strain>
    </source>
</reference>
<keyword evidence="2" id="KW-0812">Transmembrane</keyword>
<feature type="coiled-coil region" evidence="1">
    <location>
        <begin position="761"/>
        <end position="795"/>
    </location>
</feature>
<feature type="transmembrane region" description="Helical" evidence="2">
    <location>
        <begin position="489"/>
        <end position="510"/>
    </location>
</feature>
<feature type="transmembrane region" description="Helical" evidence="2">
    <location>
        <begin position="466"/>
        <end position="483"/>
    </location>
</feature>
<dbReference type="PANTHER" id="PTHR41259">
    <property type="entry name" value="DOUBLE-STRAND BREAK REPAIR RAD50 ATPASE, PUTATIVE-RELATED"/>
    <property type="match status" value="1"/>
</dbReference>
<evidence type="ECO:0000259" key="3">
    <source>
        <dbReference type="Pfam" id="PF13514"/>
    </source>
</evidence>
<keyword evidence="2" id="KW-1133">Transmembrane helix</keyword>
<organism evidence="4 5">
    <name type="scientific">Salibacterium salarium</name>
    <dbReference type="NCBI Taxonomy" id="284579"/>
    <lineage>
        <taxon>Bacteria</taxon>
        <taxon>Bacillati</taxon>
        <taxon>Bacillota</taxon>
        <taxon>Bacilli</taxon>
        <taxon>Bacillales</taxon>
        <taxon>Bacillaceae</taxon>
    </lineage>
</organism>
<feature type="coiled-coil region" evidence="1">
    <location>
        <begin position="360"/>
        <end position="429"/>
    </location>
</feature>
<comment type="caution">
    <text evidence="4">The sequence shown here is derived from an EMBL/GenBank/DDBJ whole genome shotgun (WGS) entry which is preliminary data.</text>
</comment>
<dbReference type="AlphaFoldDB" id="A0A3R9P9K5"/>
<dbReference type="SUPFAM" id="SSF52540">
    <property type="entry name" value="P-loop containing nucleoside triphosphate hydrolases"/>
    <property type="match status" value="1"/>
</dbReference>
<dbReference type="Gene3D" id="3.40.50.300">
    <property type="entry name" value="P-loop containing nucleotide triphosphate hydrolases"/>
    <property type="match status" value="2"/>
</dbReference>
<keyword evidence="2" id="KW-0472">Membrane</keyword>
<dbReference type="OrthoDB" id="9764467at2"/>
<dbReference type="EMBL" id="RBVX01000003">
    <property type="protein sequence ID" value="RSL34363.1"/>
    <property type="molecule type" value="Genomic_DNA"/>
</dbReference>
<dbReference type="InterPro" id="IPR038734">
    <property type="entry name" value="YhaN_AAA"/>
</dbReference>
<evidence type="ECO:0000313" key="5">
    <source>
        <dbReference type="Proteomes" id="UP000275076"/>
    </source>
</evidence>
<keyword evidence="1" id="KW-0175">Coiled coil</keyword>
<dbReference type="InterPro" id="IPR027417">
    <property type="entry name" value="P-loop_NTPase"/>
</dbReference>
<evidence type="ECO:0000313" key="4">
    <source>
        <dbReference type="EMBL" id="RSL34363.1"/>
    </source>
</evidence>
<sequence>MKHKDCYGKCGGRRRPMKIEKLHIYGFGKFQDKIIDFQIPIHFIQGENEAGKSTIRAFIQAILFGFPSKRENALRYEPKTGNHYGGHITIRLENGKKATVERQSGKKAAGDVTVYTEEGERFGEEWLKAALGNMDRGIFQGIFCFGLDGLSEIQNLKGEELNKYIYEAGMTGTKHIAQMEKKLDEEVSNLFKPKGQKPIINKDIKTLHDKRLHLREWEKQFEQYDRLIEERENVIHQLEEYKRKKKEINHVTERLNRKKYLLQLLNENKDTEKNLESLHSFKDIPLEIEEKWGEYKQKYDEAVKWWENAKITKKEMESENQGAALMWPVLHHLERFSALKERIPVYSKYVEDHNRISYRIDQKQDMLKEMKERLGDLYHEDLHASVTTIHAQEELQTIIDKSKEVKERLRLLEQQYQQQDEKATLIKKDFNQTNEKQRSKEERKYSEDVVVQFEEKSSMSPLSKKPVMMLQISIVIFFTLGIWEGITGHWLIGCVMVGAGVAAGILWYMLHQQSNKHSANSLYWKHKSLVEEDLRLDALVREYEWQLGRENNAKQSLENALEQEQGKWLTLQTELKEWCKTYQFPTIPSVQSAETYFQTVKEWKGIVHDINRLEIENQDILEKMEEIQVETSWLAEQADVSFRAVEETFVVMQHIFEKEEQLYREYKEEEKHWSTVVHQVNLYETLRMEAVDMINQLYRSVGVDDKDSFFRVLEQKKKYVEWKNKQEWVHNQLMAQLFEGESVEAWMNEIKNDSYTPEEELTLKAEELAELDEKEQELNRKLAELNQQRKQIEDGGTYGEELQDFEENKVVFQEHTHKWLVRKAAKMILRQAKSVYEKERQPEVVQTASSYFSYMTQQSYTRLFAPVGEEKFIVEDNRGQWFEPVELSRGTAEQLYLSLRLALAENYNHSQTLPLIMDDPFVNFDRERQQLAFELLLQASSHRQILYFTCDTLPKTVQDYGRIYQLV</sequence>
<feature type="domain" description="YhaN AAA" evidence="3">
    <location>
        <begin position="17"/>
        <end position="218"/>
    </location>
</feature>
<gene>
    <name evidence="4" type="ORF">D7Z54_04175</name>
</gene>
<name>A0A3R9P9K5_9BACI</name>